<sequence>MQSSNVLAGEIQDKCLKTFNYSIYLSGLHTGKMTRIEKWQGKSAIITSKSEASILGIGTQYQQRSQVSWSNITNEWLTDNFHQQVSGFRSRDMQVTVANNGLESQVDLDGDITAYQSKTIPLRDVDTLAIQIREYLIRGRQQFALVRQASDALEPYQYYVKSAVTATIPPWGEMQLIPVEQTGADEVTYFFAPSMNFQLVKAHYHGLILQGVIELDSYVSSCDIFTKSSPLG</sequence>
<evidence type="ECO:0000313" key="1">
    <source>
        <dbReference type="EMBL" id="QDE33211.1"/>
    </source>
</evidence>
<proteinExistence type="predicted"/>
<keyword evidence="2" id="KW-1185">Reference proteome</keyword>
<protein>
    <recommendedName>
        <fullName evidence="3">DUF3108 domain-containing protein</fullName>
    </recommendedName>
</protein>
<gene>
    <name evidence="1" type="ORF">FH971_09260</name>
</gene>
<reference evidence="1 2" key="1">
    <citation type="submission" date="2019-06" db="EMBL/GenBank/DDBJ databases">
        <title>The genome of Shewanella sp. SM1901.</title>
        <authorList>
            <person name="Cha Q."/>
        </authorList>
    </citation>
    <scope>NUCLEOTIDE SEQUENCE [LARGE SCALE GENOMIC DNA]</scope>
    <source>
        <strain evidence="1 2">SM1901</strain>
    </source>
</reference>
<organism evidence="1 2">
    <name type="scientific">Shewanella polaris</name>
    <dbReference type="NCBI Taxonomy" id="2588449"/>
    <lineage>
        <taxon>Bacteria</taxon>
        <taxon>Pseudomonadati</taxon>
        <taxon>Pseudomonadota</taxon>
        <taxon>Gammaproteobacteria</taxon>
        <taxon>Alteromonadales</taxon>
        <taxon>Shewanellaceae</taxon>
        <taxon>Shewanella</taxon>
    </lineage>
</organism>
<name>A0A4Y5YKB6_9GAMM</name>
<evidence type="ECO:0008006" key="3">
    <source>
        <dbReference type="Google" id="ProtNLM"/>
    </source>
</evidence>
<dbReference type="EMBL" id="CP041036">
    <property type="protein sequence ID" value="QDE33211.1"/>
    <property type="molecule type" value="Genomic_DNA"/>
</dbReference>
<dbReference type="AlphaFoldDB" id="A0A4Y5YKB6"/>
<dbReference type="KEGG" id="spol:FH971_09260"/>
<dbReference type="Proteomes" id="UP000319809">
    <property type="component" value="Chromosome"/>
</dbReference>
<accession>A0A4Y5YKB6</accession>
<evidence type="ECO:0000313" key="2">
    <source>
        <dbReference type="Proteomes" id="UP000319809"/>
    </source>
</evidence>